<evidence type="ECO:0000313" key="3">
    <source>
        <dbReference type="EMBL" id="OLF09252.1"/>
    </source>
</evidence>
<dbReference type="RefSeq" id="WP_143229919.1">
    <property type="nucleotide sequence ID" value="NZ_MSIE01000087.1"/>
</dbReference>
<dbReference type="GO" id="GO:0003677">
    <property type="term" value="F:DNA binding"/>
    <property type="evidence" value="ECO:0007669"/>
    <property type="project" value="UniProtKB-KW"/>
</dbReference>
<dbReference type="PROSITE" id="PS50043">
    <property type="entry name" value="HTH_LUXR_2"/>
    <property type="match status" value="1"/>
</dbReference>
<dbReference type="CDD" id="cd06170">
    <property type="entry name" value="LuxR_C_like"/>
    <property type="match status" value="1"/>
</dbReference>
<sequence length="497" mass="52391">GEAATARQAFLGAAAAGRAHRDHRLLGRAALGLGGVWDPATVLDEELRGMLAEALAGAPHLEPELVVELTARQARALEDLPLATRAVAQARELGRPGPLLAALVALHCAADGLDADRRHTLTEEIAALAETVGDRERQVQAALMLARSRLEHADRQGAAAAQRRAVDGAAALRGEQYTAVPALFGLAWSYLDGRFGDVERLATEGPVAERPAEDPLGLGLARLYLVAVRREQGRLAELPDLAASYPNYPAARCALPVLLLDTGRTDAARAALAAAPVEATTPPWGLALLAEACVELADRSRAVEVYALLRRHTGHALVLSNALLCLGPADRPLGMLAGLLGRPQDAVRHFETALTVARRLGARPALTRTRIDLAGVLLDRGRPDDRARARQLLEPAAADAAELGMTTLAAAAERLRSRLQSSAAPAAPAADPMLTRRELEVLTLVARGLANKQIARTLEVSDKTVKAHVSNILAKVGAADRTQAAVYAVRHGLAGEP</sequence>
<accession>A0A1Q8C4G3</accession>
<dbReference type="Proteomes" id="UP000185596">
    <property type="component" value="Unassembled WGS sequence"/>
</dbReference>
<gene>
    <name evidence="3" type="ORF">BU204_33285</name>
</gene>
<comment type="caution">
    <text evidence="3">The sequence shown here is derived from an EMBL/GenBank/DDBJ whole genome shotgun (WGS) entry which is preliminary data.</text>
</comment>
<dbReference type="Gene3D" id="1.10.10.10">
    <property type="entry name" value="Winged helix-like DNA-binding domain superfamily/Winged helix DNA-binding domain"/>
    <property type="match status" value="1"/>
</dbReference>
<dbReference type="PANTHER" id="PTHR43214:SF43">
    <property type="entry name" value="TWO-COMPONENT RESPONSE REGULATOR"/>
    <property type="match status" value="1"/>
</dbReference>
<dbReference type="PANTHER" id="PTHR43214">
    <property type="entry name" value="TWO-COMPONENT RESPONSE REGULATOR"/>
    <property type="match status" value="1"/>
</dbReference>
<organism evidence="3 4">
    <name type="scientific">Actinophytocola xanthii</name>
    <dbReference type="NCBI Taxonomy" id="1912961"/>
    <lineage>
        <taxon>Bacteria</taxon>
        <taxon>Bacillati</taxon>
        <taxon>Actinomycetota</taxon>
        <taxon>Actinomycetes</taxon>
        <taxon>Pseudonocardiales</taxon>
        <taxon>Pseudonocardiaceae</taxon>
    </lineage>
</organism>
<keyword evidence="4" id="KW-1185">Reference proteome</keyword>
<dbReference type="InterPro" id="IPR039420">
    <property type="entry name" value="WalR-like"/>
</dbReference>
<name>A0A1Q8C4G3_9PSEU</name>
<dbReference type="Pfam" id="PF00196">
    <property type="entry name" value="GerE"/>
    <property type="match status" value="1"/>
</dbReference>
<dbReference type="SMART" id="SM00421">
    <property type="entry name" value="HTH_LUXR"/>
    <property type="match status" value="1"/>
</dbReference>
<dbReference type="InterPro" id="IPR036388">
    <property type="entry name" value="WH-like_DNA-bd_sf"/>
</dbReference>
<dbReference type="SUPFAM" id="SSF46894">
    <property type="entry name" value="C-terminal effector domain of the bipartite response regulators"/>
    <property type="match status" value="1"/>
</dbReference>
<feature type="non-terminal residue" evidence="3">
    <location>
        <position position="1"/>
    </location>
</feature>
<dbReference type="InterPro" id="IPR000792">
    <property type="entry name" value="Tscrpt_reg_LuxR_C"/>
</dbReference>
<feature type="domain" description="HTH luxR-type" evidence="2">
    <location>
        <begin position="427"/>
        <end position="492"/>
    </location>
</feature>
<dbReference type="EMBL" id="MSIE01000087">
    <property type="protein sequence ID" value="OLF09252.1"/>
    <property type="molecule type" value="Genomic_DNA"/>
</dbReference>
<dbReference type="InterPro" id="IPR011990">
    <property type="entry name" value="TPR-like_helical_dom_sf"/>
</dbReference>
<reference evidence="3 4" key="1">
    <citation type="submission" date="2016-12" db="EMBL/GenBank/DDBJ databases">
        <title>The draft genome sequence of Actinophytocola sp. 11-183.</title>
        <authorList>
            <person name="Wang W."/>
            <person name="Yuan L."/>
        </authorList>
    </citation>
    <scope>NUCLEOTIDE SEQUENCE [LARGE SCALE GENOMIC DNA]</scope>
    <source>
        <strain evidence="3 4">11-183</strain>
    </source>
</reference>
<dbReference type="PRINTS" id="PR00038">
    <property type="entry name" value="HTHLUXR"/>
</dbReference>
<dbReference type="Gene3D" id="1.25.40.10">
    <property type="entry name" value="Tetratricopeptide repeat domain"/>
    <property type="match status" value="1"/>
</dbReference>
<dbReference type="AlphaFoldDB" id="A0A1Q8C4G3"/>
<dbReference type="GO" id="GO:0006355">
    <property type="term" value="P:regulation of DNA-templated transcription"/>
    <property type="evidence" value="ECO:0007669"/>
    <property type="project" value="InterPro"/>
</dbReference>
<evidence type="ECO:0000259" key="2">
    <source>
        <dbReference type="PROSITE" id="PS50043"/>
    </source>
</evidence>
<evidence type="ECO:0000313" key="4">
    <source>
        <dbReference type="Proteomes" id="UP000185596"/>
    </source>
</evidence>
<dbReference type="STRING" id="1912961.BU204_33285"/>
<keyword evidence="1" id="KW-0238">DNA-binding</keyword>
<evidence type="ECO:0000256" key="1">
    <source>
        <dbReference type="ARBA" id="ARBA00023125"/>
    </source>
</evidence>
<proteinExistence type="predicted"/>
<protein>
    <recommendedName>
        <fullName evidence="2">HTH luxR-type domain-containing protein</fullName>
    </recommendedName>
</protein>
<dbReference type="PROSITE" id="PS00622">
    <property type="entry name" value="HTH_LUXR_1"/>
    <property type="match status" value="1"/>
</dbReference>
<dbReference type="InterPro" id="IPR016032">
    <property type="entry name" value="Sig_transdc_resp-reg_C-effctor"/>
</dbReference>